<reference evidence="3 4" key="1">
    <citation type="submission" date="2017-08" db="EMBL/GenBank/DDBJ databases">
        <title>Infants hospitalized years apart are colonized by the same room-sourced microbial strains.</title>
        <authorList>
            <person name="Brooks B."/>
            <person name="Olm M.R."/>
            <person name="Firek B.A."/>
            <person name="Baker R."/>
            <person name="Thomas B.C."/>
            <person name="Morowitz M.J."/>
            <person name="Banfield J.F."/>
        </authorList>
    </citation>
    <scope>NUCLEOTIDE SEQUENCE [LARGE SCALE GENOMIC DNA]</scope>
    <source>
        <strain evidence="3">S2_005_003_R2_42</strain>
    </source>
</reference>
<protein>
    <submittedName>
        <fullName evidence="3">PhzF family phenazine biosynthesis protein</fullName>
    </submittedName>
</protein>
<dbReference type="InterPro" id="IPR003719">
    <property type="entry name" value="Phenazine_PhzF-like"/>
</dbReference>
<evidence type="ECO:0000313" key="3">
    <source>
        <dbReference type="EMBL" id="PZQ09245.1"/>
    </source>
</evidence>
<proteinExistence type="inferred from homology"/>
<comment type="similarity">
    <text evidence="1">Belongs to the PhzF family.</text>
</comment>
<dbReference type="PANTHER" id="PTHR13774:SF32">
    <property type="entry name" value="ANTISENSE-ENHANCING SEQUENCE 1"/>
    <property type="match status" value="1"/>
</dbReference>
<evidence type="ECO:0000313" key="4">
    <source>
        <dbReference type="Proteomes" id="UP000249046"/>
    </source>
</evidence>
<dbReference type="AlphaFoldDB" id="A0A2W5K2C1"/>
<dbReference type="Gene3D" id="3.10.310.10">
    <property type="entry name" value="Diaminopimelate Epimerase, Chain A, domain 1"/>
    <property type="match status" value="2"/>
</dbReference>
<dbReference type="PIRSF" id="PIRSF016184">
    <property type="entry name" value="PhzC_PhzF"/>
    <property type="match status" value="1"/>
</dbReference>
<dbReference type="GO" id="GO:0005737">
    <property type="term" value="C:cytoplasm"/>
    <property type="evidence" value="ECO:0007669"/>
    <property type="project" value="TreeGrafter"/>
</dbReference>
<accession>A0A2W5K2C1</accession>
<evidence type="ECO:0000256" key="2">
    <source>
        <dbReference type="PIRSR" id="PIRSR016184-1"/>
    </source>
</evidence>
<dbReference type="PANTHER" id="PTHR13774">
    <property type="entry name" value="PHENAZINE BIOSYNTHESIS PROTEIN"/>
    <property type="match status" value="1"/>
</dbReference>
<dbReference type="Proteomes" id="UP000249046">
    <property type="component" value="Unassembled WGS sequence"/>
</dbReference>
<organism evidence="3 4">
    <name type="scientific">Rhodanobacter denitrificans</name>
    <dbReference type="NCBI Taxonomy" id="666685"/>
    <lineage>
        <taxon>Bacteria</taxon>
        <taxon>Pseudomonadati</taxon>
        <taxon>Pseudomonadota</taxon>
        <taxon>Gammaproteobacteria</taxon>
        <taxon>Lysobacterales</taxon>
        <taxon>Rhodanobacteraceae</taxon>
        <taxon>Rhodanobacter</taxon>
    </lineage>
</organism>
<comment type="caution">
    <text evidence="3">The sequence shown here is derived from an EMBL/GenBank/DDBJ whole genome shotgun (WGS) entry which is preliminary data.</text>
</comment>
<dbReference type="SUPFAM" id="SSF54506">
    <property type="entry name" value="Diaminopimelate epimerase-like"/>
    <property type="match status" value="1"/>
</dbReference>
<name>A0A2W5K2C1_9GAMM</name>
<dbReference type="GO" id="GO:0016853">
    <property type="term" value="F:isomerase activity"/>
    <property type="evidence" value="ECO:0007669"/>
    <property type="project" value="TreeGrafter"/>
</dbReference>
<dbReference type="EMBL" id="QFPO01000031">
    <property type="protein sequence ID" value="PZQ09245.1"/>
    <property type="molecule type" value="Genomic_DNA"/>
</dbReference>
<feature type="active site" evidence="2">
    <location>
        <position position="51"/>
    </location>
</feature>
<evidence type="ECO:0000256" key="1">
    <source>
        <dbReference type="ARBA" id="ARBA00008270"/>
    </source>
</evidence>
<gene>
    <name evidence="3" type="ORF">DI564_17925</name>
</gene>
<dbReference type="NCBIfam" id="TIGR00654">
    <property type="entry name" value="PhzF_family"/>
    <property type="match status" value="1"/>
</dbReference>
<dbReference type="Pfam" id="PF02567">
    <property type="entry name" value="PhzC-PhzF"/>
    <property type="match status" value="1"/>
</dbReference>
<sequence length="297" mass="31892">MNTVPRDHRFLQLDVFPASRGGGNPLGVVVDADDWSTERMQAFAYWTGLVETTFLLRPRAAAASYRVRIFTPQREIPFAGHPSIGSAHAALDCGRARPEDGVLLQECEAGLLPIRVEGDGASRDLLVRAPAARILREGRDADAQLAALLDGQTLGPLPPAFVEGGRRWWVAEFAHEDALRGWRPDHAAIAELARRSDSLGLCAFARSAAPGHDLVVRAFPAGVGIVEDPASGAANGLIAAYIAAREPDGALARGYRVSQGREIGHDARILVRIDGQDVWVGGHTQTIVDGRLIWDGP</sequence>